<evidence type="ECO:0000256" key="1">
    <source>
        <dbReference type="ARBA" id="ARBA00022857"/>
    </source>
</evidence>
<dbReference type="AlphaFoldDB" id="A0A6P6SNI2"/>
<gene>
    <name evidence="5" type="primary">LOC113693051</name>
</gene>
<dbReference type="GeneID" id="113693051"/>
<sequence length="346" mass="38260">MGNLMARIRARIRESKDGSDPSSVLLEECIREIDVKSKILIIGGTGYIGKYVVEAGAKAGHPTFALVLENTISDPKRAAIIESFKSLGVAFLYGDLHDHQQLVNAIKQVDIVISTVGGDLVAHQVKIIAAIKEAGNIKRFLPSEFGNDVDRLHGFVEPAARLYRTKAKIRRAVEAEGIPYTYLVSNGFAGYLNYFLNPFGDSSSASPPRDKIVILDDGNPKVVFSKQEDIAAYTIKAADDPRTLNKIVYLRPPANTLSYNEIVSLWERKIGQTLEKIYLPEKEVLEKIQEASMPLKFILSLGYTVLVKGEMANFEIEASLGMEATDVYPDVKCTALDEYLNQFVSE</sequence>
<dbReference type="PANTHER" id="PTHR43349">
    <property type="entry name" value="PINORESINOL REDUCTASE-RELATED"/>
    <property type="match status" value="1"/>
</dbReference>
<dbReference type="InterPro" id="IPR008030">
    <property type="entry name" value="NmrA-like"/>
</dbReference>
<evidence type="ECO:0000313" key="5">
    <source>
        <dbReference type="RefSeq" id="XP_027067437.2"/>
    </source>
</evidence>
<dbReference type="Pfam" id="PF05368">
    <property type="entry name" value="NmrA"/>
    <property type="match status" value="1"/>
</dbReference>
<reference evidence="5" key="2">
    <citation type="submission" date="2025-08" db="UniProtKB">
        <authorList>
            <consortium name="RefSeq"/>
        </authorList>
    </citation>
    <scope>IDENTIFICATION</scope>
    <source>
        <tissue evidence="5">Leaves</tissue>
    </source>
</reference>
<accession>A0A6P6SNI2</accession>
<protein>
    <submittedName>
        <fullName evidence="5">Phenylcoumaran benzylic ether reductase POP1-like</fullName>
    </submittedName>
</protein>
<reference evidence="4" key="1">
    <citation type="journal article" date="2025" name="Foods">
        <title>Unveiling the Microbial Signatures of Arabica Coffee Cherries: Insights into Ripeness Specific Diversity, Functional Traits, and Implications for Quality and Safety.</title>
        <authorList>
            <consortium name="RefSeq"/>
            <person name="Tenea G.N."/>
            <person name="Cifuentes V."/>
            <person name="Reyes P."/>
            <person name="Cevallos-Vallejos M."/>
        </authorList>
    </citation>
    <scope>NUCLEOTIDE SEQUENCE [LARGE SCALE GENOMIC DNA]</scope>
</reference>
<keyword evidence="2" id="KW-0560">Oxidoreductase</keyword>
<dbReference type="Gene3D" id="3.40.50.720">
    <property type="entry name" value="NAD(P)-binding Rossmann-like Domain"/>
    <property type="match status" value="1"/>
</dbReference>
<dbReference type="OrthoDB" id="419598at2759"/>
<organism evidence="4 5">
    <name type="scientific">Coffea arabica</name>
    <name type="common">Arabian coffee</name>
    <dbReference type="NCBI Taxonomy" id="13443"/>
    <lineage>
        <taxon>Eukaryota</taxon>
        <taxon>Viridiplantae</taxon>
        <taxon>Streptophyta</taxon>
        <taxon>Embryophyta</taxon>
        <taxon>Tracheophyta</taxon>
        <taxon>Spermatophyta</taxon>
        <taxon>Magnoliopsida</taxon>
        <taxon>eudicotyledons</taxon>
        <taxon>Gunneridae</taxon>
        <taxon>Pentapetalae</taxon>
        <taxon>asterids</taxon>
        <taxon>lamiids</taxon>
        <taxon>Gentianales</taxon>
        <taxon>Rubiaceae</taxon>
        <taxon>Ixoroideae</taxon>
        <taxon>Gardenieae complex</taxon>
        <taxon>Bertiereae - Coffeeae clade</taxon>
        <taxon>Coffeeae</taxon>
        <taxon>Coffea</taxon>
    </lineage>
</organism>
<keyword evidence="4" id="KW-1185">Reference proteome</keyword>
<evidence type="ECO:0000259" key="3">
    <source>
        <dbReference type="Pfam" id="PF05368"/>
    </source>
</evidence>
<dbReference type="SUPFAM" id="SSF51735">
    <property type="entry name" value="NAD(P)-binding Rossmann-fold domains"/>
    <property type="match status" value="1"/>
</dbReference>
<dbReference type="InterPro" id="IPR045312">
    <property type="entry name" value="PCBER-like"/>
</dbReference>
<feature type="domain" description="NmrA-like" evidence="3">
    <location>
        <begin position="36"/>
        <end position="340"/>
    </location>
</feature>
<dbReference type="Proteomes" id="UP001652660">
    <property type="component" value="Chromosome 11e"/>
</dbReference>
<evidence type="ECO:0000256" key="2">
    <source>
        <dbReference type="ARBA" id="ARBA00023002"/>
    </source>
</evidence>
<dbReference type="InterPro" id="IPR050608">
    <property type="entry name" value="NmrA-type/Isoflavone_red_sf"/>
</dbReference>
<proteinExistence type="predicted"/>
<evidence type="ECO:0000313" key="4">
    <source>
        <dbReference type="Proteomes" id="UP001652660"/>
    </source>
</evidence>
<dbReference type="InterPro" id="IPR036291">
    <property type="entry name" value="NAD(P)-bd_dom_sf"/>
</dbReference>
<dbReference type="RefSeq" id="XP_027067437.2">
    <property type="nucleotide sequence ID" value="XM_027211636.2"/>
</dbReference>
<dbReference type="PANTHER" id="PTHR43349:SF40">
    <property type="entry name" value="PHENYLCOUMARAN BENZYLIC ETHER REDUCTASE-LIKE PROTEIN FI1"/>
    <property type="match status" value="1"/>
</dbReference>
<dbReference type="CDD" id="cd05259">
    <property type="entry name" value="PCBER_SDR_a"/>
    <property type="match status" value="1"/>
</dbReference>
<name>A0A6P6SNI2_COFAR</name>
<dbReference type="Gene3D" id="3.90.25.10">
    <property type="entry name" value="UDP-galactose 4-epimerase, domain 1"/>
    <property type="match status" value="1"/>
</dbReference>
<keyword evidence="1" id="KW-0521">NADP</keyword>